<name>A0A7V3KNN0_UNCW3</name>
<dbReference type="SUPFAM" id="SSF53187">
    <property type="entry name" value="Zn-dependent exopeptidases"/>
    <property type="match status" value="1"/>
</dbReference>
<dbReference type="EMBL" id="DTGD01000145">
    <property type="protein sequence ID" value="HGB36032.1"/>
    <property type="molecule type" value="Genomic_DNA"/>
</dbReference>
<proteinExistence type="predicted"/>
<comment type="caution">
    <text evidence="3">The sequence shown here is derived from an EMBL/GenBank/DDBJ whole genome shotgun (WGS) entry which is preliminary data.</text>
</comment>
<keyword evidence="1" id="KW-0378">Hydrolase</keyword>
<dbReference type="GO" id="GO:0009253">
    <property type="term" value="P:peptidoglycan catabolic process"/>
    <property type="evidence" value="ECO:0007669"/>
    <property type="project" value="InterPro"/>
</dbReference>
<dbReference type="PANTHER" id="PTHR30404">
    <property type="entry name" value="N-ACETYLMURAMOYL-L-ALANINE AMIDASE"/>
    <property type="match status" value="1"/>
</dbReference>
<dbReference type="SMART" id="SM00646">
    <property type="entry name" value="Ami_3"/>
    <property type="match status" value="1"/>
</dbReference>
<evidence type="ECO:0000259" key="2">
    <source>
        <dbReference type="SMART" id="SM00646"/>
    </source>
</evidence>
<dbReference type="Pfam" id="PF01520">
    <property type="entry name" value="Amidase_3"/>
    <property type="match status" value="1"/>
</dbReference>
<dbReference type="AlphaFoldDB" id="A0A7V3KNN0"/>
<organism evidence="3">
    <name type="scientific">candidate division WOR-3 bacterium</name>
    <dbReference type="NCBI Taxonomy" id="2052148"/>
    <lineage>
        <taxon>Bacteria</taxon>
        <taxon>Bacteria division WOR-3</taxon>
    </lineage>
</organism>
<dbReference type="InterPro" id="IPR050695">
    <property type="entry name" value="N-acetylmuramoyl_amidase_3"/>
</dbReference>
<dbReference type="GO" id="GO:0030288">
    <property type="term" value="C:outer membrane-bounded periplasmic space"/>
    <property type="evidence" value="ECO:0007669"/>
    <property type="project" value="TreeGrafter"/>
</dbReference>
<dbReference type="Gene3D" id="3.40.630.40">
    <property type="entry name" value="Zn-dependent exopeptidases"/>
    <property type="match status" value="1"/>
</dbReference>
<evidence type="ECO:0000313" key="3">
    <source>
        <dbReference type="EMBL" id="HGB36032.1"/>
    </source>
</evidence>
<reference evidence="3" key="1">
    <citation type="journal article" date="2020" name="mSystems">
        <title>Genome- and Community-Level Interaction Insights into Carbon Utilization and Element Cycling Functions of Hydrothermarchaeota in Hydrothermal Sediment.</title>
        <authorList>
            <person name="Zhou Z."/>
            <person name="Liu Y."/>
            <person name="Xu W."/>
            <person name="Pan J."/>
            <person name="Luo Z.H."/>
            <person name="Li M."/>
        </authorList>
    </citation>
    <scope>NUCLEOTIDE SEQUENCE [LARGE SCALE GENOMIC DNA]</scope>
    <source>
        <strain evidence="3">SpSt-754</strain>
    </source>
</reference>
<dbReference type="GO" id="GO:0008745">
    <property type="term" value="F:N-acetylmuramoyl-L-alanine amidase activity"/>
    <property type="evidence" value="ECO:0007669"/>
    <property type="project" value="InterPro"/>
</dbReference>
<dbReference type="InterPro" id="IPR002508">
    <property type="entry name" value="MurNAc-LAA_cat"/>
</dbReference>
<protein>
    <submittedName>
        <fullName evidence="3">N-acetylmuramoyl-L-alanine amidase</fullName>
    </submittedName>
</protein>
<evidence type="ECO:0000256" key="1">
    <source>
        <dbReference type="ARBA" id="ARBA00022801"/>
    </source>
</evidence>
<dbReference type="CDD" id="cd02696">
    <property type="entry name" value="MurNAc-LAA"/>
    <property type="match status" value="1"/>
</dbReference>
<dbReference type="FunFam" id="3.40.630.40:FF:000005">
    <property type="entry name" value="N-acetylmuramoyl-L-alanine amidase (AmiA)"/>
    <property type="match status" value="1"/>
</dbReference>
<dbReference type="PANTHER" id="PTHR30404:SF0">
    <property type="entry name" value="N-ACETYLMURAMOYL-L-ALANINE AMIDASE AMIC"/>
    <property type="match status" value="1"/>
</dbReference>
<sequence length="470" mass="53528">MLRFFLQILLTFETVKFNPLNIGGFDFIPYNDIVNFLRCNSFASDSVIELYYGPKRAKLNIERKKAWLGKDTIPLENVYIDNSNVFLDAETWAYILTWFSEAQTYYWDYQNKRYIVSKYPPSVKNFILDGDSLRIDYNKDLSPLVFQSGDTVYIFIKSGFYSGLASKKVYGDFVKIVRIRHTSEGVTFLVTLNDGVKYSISKRPMSLVLTFQGTPRAEVSPPQAPAPSETTQTFQPEKMYERKIRVIVVDPGHGGHDPGAVANGVREKDVVLEIAKLVKKKLEKIGIKVVLTRDGDYFVTLGERARIAQKYKADLFVSIHCNYAPGSSRARGIETYFLSEARTDWERSVAAFENSVIKYEVGKKADNGDILTMILGDMAQYEFLKESQDLAYFVQESLVNLGESIDRGVKQAGFYVLQGVYAPSILIETGFLTNRDEARKLRDSRYQEKIADAIVDGIIKFKIAYERSNK</sequence>
<gene>
    <name evidence="3" type="ORF">ENV38_03920</name>
</gene>
<accession>A0A7V3KNN0</accession>
<feature type="domain" description="MurNAc-LAA" evidence="2">
    <location>
        <begin position="305"/>
        <end position="459"/>
    </location>
</feature>